<evidence type="ECO:0000256" key="3">
    <source>
        <dbReference type="ARBA" id="ARBA00038050"/>
    </source>
</evidence>
<dbReference type="RefSeq" id="WP_196835793.1">
    <property type="nucleotide sequence ID" value="NZ_JADOTZ010000001.1"/>
</dbReference>
<dbReference type="Proteomes" id="UP000625033">
    <property type="component" value="Unassembled WGS sequence"/>
</dbReference>
<dbReference type="InterPro" id="IPR002833">
    <property type="entry name" value="PTH2"/>
</dbReference>
<dbReference type="EC" id="3.1.1.29" evidence="1"/>
<dbReference type="Pfam" id="PF01981">
    <property type="entry name" value="PTH2"/>
    <property type="match status" value="1"/>
</dbReference>
<accession>A0A931D9I1</accession>
<evidence type="ECO:0000256" key="2">
    <source>
        <dbReference type="ARBA" id="ARBA00022801"/>
    </source>
</evidence>
<sequence>MEAREPSQPAELMQQIVLLVDKESPALEAEGLAAVALASVNAYLAAPDLPEWRAWAAGHFGKSVRRADARTYPKILAAFADELGGVEGECGKGRAVAFAPLPQGTAPKKLAKLQVSGTALPRTPAERAEWLAARGPGEAELEAAEAQPDAQRGDADGEVPGDAVVLIVNDDLGMSTGKAAAQSAHALFAWLLRAIPKDIERVDAWLAAEQPTYVRFAAADEFTRLSRQATGPLIRDAGRTEITPGSTTAFVL</sequence>
<evidence type="ECO:0000256" key="4">
    <source>
        <dbReference type="ARBA" id="ARBA00048707"/>
    </source>
</evidence>
<keyword evidence="7" id="KW-1185">Reference proteome</keyword>
<evidence type="ECO:0000313" key="6">
    <source>
        <dbReference type="EMBL" id="MBG6084493.1"/>
    </source>
</evidence>
<evidence type="ECO:0000256" key="1">
    <source>
        <dbReference type="ARBA" id="ARBA00013260"/>
    </source>
</evidence>
<keyword evidence="2 6" id="KW-0378">Hydrolase</keyword>
<dbReference type="PANTHER" id="PTHR12649">
    <property type="entry name" value="PEPTIDYL-TRNA HYDROLASE 2"/>
    <property type="match status" value="1"/>
</dbReference>
<dbReference type="GO" id="GO:0004045">
    <property type="term" value="F:peptidyl-tRNA hydrolase activity"/>
    <property type="evidence" value="ECO:0007669"/>
    <property type="project" value="UniProtKB-EC"/>
</dbReference>
<dbReference type="SUPFAM" id="SSF102462">
    <property type="entry name" value="Peptidyl-tRNA hydrolase II"/>
    <property type="match status" value="1"/>
</dbReference>
<dbReference type="PANTHER" id="PTHR12649:SF11">
    <property type="entry name" value="PEPTIDYL-TRNA HYDROLASE 2, MITOCHONDRIAL"/>
    <property type="match status" value="1"/>
</dbReference>
<dbReference type="Gene3D" id="3.40.1490.10">
    <property type="entry name" value="Bit1"/>
    <property type="match status" value="1"/>
</dbReference>
<comment type="catalytic activity">
    <reaction evidence="4">
        <text>an N-acyl-L-alpha-aminoacyl-tRNA + H2O = an N-acyl-L-amino acid + a tRNA + H(+)</text>
        <dbReference type="Rhea" id="RHEA:54448"/>
        <dbReference type="Rhea" id="RHEA-COMP:10123"/>
        <dbReference type="Rhea" id="RHEA-COMP:13883"/>
        <dbReference type="ChEBI" id="CHEBI:15377"/>
        <dbReference type="ChEBI" id="CHEBI:15378"/>
        <dbReference type="ChEBI" id="CHEBI:59874"/>
        <dbReference type="ChEBI" id="CHEBI:78442"/>
        <dbReference type="ChEBI" id="CHEBI:138191"/>
        <dbReference type="EC" id="3.1.1.29"/>
    </reaction>
</comment>
<dbReference type="EMBL" id="JADOTZ010000001">
    <property type="protein sequence ID" value="MBG6084493.1"/>
    <property type="molecule type" value="Genomic_DNA"/>
</dbReference>
<name>A0A931D9I1_9MICC</name>
<gene>
    <name evidence="6" type="ORF">IW252_001260</name>
</gene>
<feature type="region of interest" description="Disordered" evidence="5">
    <location>
        <begin position="136"/>
        <end position="157"/>
    </location>
</feature>
<comment type="similarity">
    <text evidence="3">Belongs to the PTH2 family.</text>
</comment>
<reference evidence="6" key="1">
    <citation type="submission" date="2020-11" db="EMBL/GenBank/DDBJ databases">
        <title>Sequencing the genomes of 1000 actinobacteria strains.</title>
        <authorList>
            <person name="Klenk H.-P."/>
        </authorList>
    </citation>
    <scope>NUCLEOTIDE SEQUENCE</scope>
    <source>
        <strain evidence="6">DSM 26152</strain>
    </source>
</reference>
<evidence type="ECO:0000256" key="5">
    <source>
        <dbReference type="SAM" id="MobiDB-lite"/>
    </source>
</evidence>
<evidence type="ECO:0000313" key="7">
    <source>
        <dbReference type="Proteomes" id="UP000625033"/>
    </source>
</evidence>
<dbReference type="GO" id="GO:0005829">
    <property type="term" value="C:cytosol"/>
    <property type="evidence" value="ECO:0007669"/>
    <property type="project" value="TreeGrafter"/>
</dbReference>
<comment type="caution">
    <text evidence="6">The sequence shown here is derived from an EMBL/GenBank/DDBJ whole genome shotgun (WGS) entry which is preliminary data.</text>
</comment>
<dbReference type="InterPro" id="IPR023476">
    <property type="entry name" value="Pep_tRNA_hydro_II_dom_sf"/>
</dbReference>
<dbReference type="AlphaFoldDB" id="A0A931D9I1"/>
<proteinExistence type="inferred from homology"/>
<organism evidence="6 7">
    <name type="scientific">Zhihengliuella flava</name>
    <dbReference type="NCBI Taxonomy" id="1285193"/>
    <lineage>
        <taxon>Bacteria</taxon>
        <taxon>Bacillati</taxon>
        <taxon>Actinomycetota</taxon>
        <taxon>Actinomycetes</taxon>
        <taxon>Micrococcales</taxon>
        <taxon>Micrococcaceae</taxon>
        <taxon>Zhihengliuella</taxon>
    </lineage>
</organism>
<protein>
    <recommendedName>
        <fullName evidence="1">peptidyl-tRNA hydrolase</fullName>
        <ecNumber evidence="1">3.1.1.29</ecNumber>
    </recommendedName>
</protein>
<feature type="compositionally biased region" description="Low complexity" evidence="5">
    <location>
        <begin position="136"/>
        <end position="150"/>
    </location>
</feature>